<dbReference type="EMBL" id="JAMQGO010000010">
    <property type="protein sequence ID" value="MCM2563246.1"/>
    <property type="molecule type" value="Genomic_DNA"/>
</dbReference>
<keyword evidence="2" id="KW-1185">Reference proteome</keyword>
<protein>
    <submittedName>
        <fullName evidence="1">Uncharacterized protein</fullName>
    </submittedName>
</protein>
<dbReference type="Proteomes" id="UP001203036">
    <property type="component" value="Unassembled WGS sequence"/>
</dbReference>
<evidence type="ECO:0000313" key="2">
    <source>
        <dbReference type="Proteomes" id="UP001203036"/>
    </source>
</evidence>
<reference evidence="1" key="1">
    <citation type="submission" date="2022-06" db="EMBL/GenBank/DDBJ databases">
        <title>Lutimaribacter sp. EGI FJ00013, a novel bacterium isolated from a salt lake sediment enrichment.</title>
        <authorList>
            <person name="Gao L."/>
            <person name="Fang B.-Z."/>
            <person name="Li W.-J."/>
        </authorList>
    </citation>
    <scope>NUCLEOTIDE SEQUENCE</scope>
    <source>
        <strain evidence="1">EGI FJ00013</strain>
    </source>
</reference>
<evidence type="ECO:0000313" key="1">
    <source>
        <dbReference type="EMBL" id="MCM2563246.1"/>
    </source>
</evidence>
<sequence length="68" mass="7072">MVLLNAITRGAVAFVVIMSLGAGGLMLRDGVDMGSVSSLMDDLPESGGLEQTIDGFKASLQRSVDNLM</sequence>
<organism evidence="1 2">
    <name type="scientific">Lutimaribacter degradans</name>
    <dbReference type="NCBI Taxonomy" id="2945989"/>
    <lineage>
        <taxon>Bacteria</taxon>
        <taxon>Pseudomonadati</taxon>
        <taxon>Pseudomonadota</taxon>
        <taxon>Alphaproteobacteria</taxon>
        <taxon>Rhodobacterales</taxon>
        <taxon>Roseobacteraceae</taxon>
        <taxon>Lutimaribacter</taxon>
    </lineage>
</organism>
<accession>A0ACC5ZY30</accession>
<name>A0ACC5ZY30_9RHOB</name>
<gene>
    <name evidence="1" type="ORF">M8744_13900</name>
</gene>
<comment type="caution">
    <text evidence="1">The sequence shown here is derived from an EMBL/GenBank/DDBJ whole genome shotgun (WGS) entry which is preliminary data.</text>
</comment>
<proteinExistence type="predicted"/>